<evidence type="ECO:0000256" key="1">
    <source>
        <dbReference type="SAM" id="Coils"/>
    </source>
</evidence>
<dbReference type="KEGG" id="vg:29122703"/>
<dbReference type="EMBL" id="KU594606">
    <property type="protein sequence ID" value="AMO43208.1"/>
    <property type="molecule type" value="Genomic_DNA"/>
</dbReference>
<evidence type="ECO:0000313" key="3">
    <source>
        <dbReference type="Proteomes" id="UP000203157"/>
    </source>
</evidence>
<dbReference type="GeneID" id="29122703"/>
<accession>A0A127KMM8</accession>
<keyword evidence="3" id="KW-1185">Reference proteome</keyword>
<evidence type="ECO:0000313" key="2">
    <source>
        <dbReference type="EMBL" id="AMO43208.1"/>
    </source>
</evidence>
<organism evidence="2 3">
    <name type="scientific">Cyanophage S-RIM32</name>
    <dbReference type="NCBI Taxonomy" id="1278479"/>
    <lineage>
        <taxon>Viruses</taxon>
        <taxon>Duplodnaviria</taxon>
        <taxon>Heunggongvirae</taxon>
        <taxon>Uroviricota</taxon>
        <taxon>Caudoviricetes</taxon>
        <taxon>Pantevenvirales</taxon>
        <taxon>Kyanoviridae</taxon>
        <taxon>Bristolvirus</taxon>
        <taxon>Bristolvirus rhodeisland</taxon>
    </lineage>
</organism>
<dbReference type="OrthoDB" id="28392at10239"/>
<reference evidence="2 3" key="1">
    <citation type="submission" date="2016-01" db="EMBL/GenBank/DDBJ databases">
        <title>The genomic content and context of auxiliary metabolic genes in marine cyanophages.</title>
        <authorList>
            <person name="Marston M.F."/>
            <person name="Martiny J.B.H."/>
            <person name="Crummett L.T."/>
        </authorList>
    </citation>
    <scope>NUCLEOTIDE SEQUENCE [LARGE SCALE GENOMIC DNA]</scope>
    <source>
        <strain evidence="2">RW_108_0702</strain>
    </source>
</reference>
<protein>
    <submittedName>
        <fullName evidence="2">Uncharacterized protein</fullName>
    </submittedName>
</protein>
<dbReference type="RefSeq" id="YP_009301701.1">
    <property type="nucleotide sequence ID" value="NC_031235.1"/>
</dbReference>
<proteinExistence type="predicted"/>
<keyword evidence="1" id="KW-0175">Coiled coil</keyword>
<feature type="coiled-coil region" evidence="1">
    <location>
        <begin position="13"/>
        <end position="40"/>
    </location>
</feature>
<name>A0A127KMM8_9CAUD</name>
<dbReference type="Proteomes" id="UP000203157">
    <property type="component" value="Segment"/>
</dbReference>
<gene>
    <name evidence="2" type="ORF">R1080702_201</name>
</gene>
<sequence>MDADRYIKIRKELEEIKGMIGDVSNQVQELREAIRESSNEDQELPVPELYEHPWYKYKREQLIVSGNYTEPTRQGSSAA</sequence>